<reference evidence="2" key="2">
    <citation type="journal article" date="2017" name="Sci. Adv.">
        <title>A tail of two voltages: Proteomic comparison of the three electric organs of the electric eel.</title>
        <authorList>
            <person name="Traeger L.L."/>
            <person name="Sabat G."/>
            <person name="Barrett-Wilt G.A."/>
            <person name="Wells G.B."/>
            <person name="Sussman M.R."/>
        </authorList>
    </citation>
    <scope>NUCLEOTIDE SEQUENCE [LARGE SCALE GENOMIC DNA]</scope>
</reference>
<dbReference type="AlphaFoldDB" id="A0A4W4EK87"/>
<name>A0A4W4EK87_ELEEL</name>
<dbReference type="Ensembl" id="ENSEEET00000012399.2">
    <property type="protein sequence ID" value="ENSEEEP00000012255.2"/>
    <property type="gene ID" value="ENSEEEG00000006167.2"/>
</dbReference>
<reference evidence="1" key="5">
    <citation type="submission" date="2025-09" db="UniProtKB">
        <authorList>
            <consortium name="Ensembl"/>
        </authorList>
    </citation>
    <scope>IDENTIFICATION</scope>
</reference>
<sequence>MFRPACSQYTANALMIVTGSLFLSQAGRLLRCGIQSNFDYSGSGRNLELRASAALTCLCLTWLRYTTFI</sequence>
<reference evidence="1" key="3">
    <citation type="submission" date="2020-05" db="EMBL/GenBank/DDBJ databases">
        <title>Electrophorus electricus (electric eel) genome, fEleEle1, primary haplotype.</title>
        <authorList>
            <person name="Myers G."/>
            <person name="Meyer A."/>
            <person name="Fedrigo O."/>
            <person name="Formenti G."/>
            <person name="Rhie A."/>
            <person name="Tracey A."/>
            <person name="Sims Y."/>
            <person name="Jarvis E.D."/>
        </authorList>
    </citation>
    <scope>NUCLEOTIDE SEQUENCE [LARGE SCALE GENOMIC DNA]</scope>
</reference>
<reference evidence="2" key="1">
    <citation type="journal article" date="2014" name="Science">
        <title>Nonhuman genetics. Genomic basis for the convergent evolution of electric organs.</title>
        <authorList>
            <person name="Gallant J.R."/>
            <person name="Traeger L.L."/>
            <person name="Volkening J.D."/>
            <person name="Moffett H."/>
            <person name="Chen P.H."/>
            <person name="Novina C.D."/>
            <person name="Phillips G.N.Jr."/>
            <person name="Anand R."/>
            <person name="Wells G.B."/>
            <person name="Pinch M."/>
            <person name="Guth R."/>
            <person name="Unguez G.A."/>
            <person name="Albert J.S."/>
            <person name="Zakon H.H."/>
            <person name="Samanta M.P."/>
            <person name="Sussman M.R."/>
        </authorList>
    </citation>
    <scope>NUCLEOTIDE SEQUENCE [LARGE SCALE GENOMIC DNA]</scope>
</reference>
<evidence type="ECO:0000313" key="1">
    <source>
        <dbReference type="Ensembl" id="ENSEEEP00000012255.2"/>
    </source>
</evidence>
<accession>A0A4W4EK87</accession>
<keyword evidence="2" id="KW-1185">Reference proteome</keyword>
<dbReference type="Proteomes" id="UP000314983">
    <property type="component" value="Chromosome 13"/>
</dbReference>
<evidence type="ECO:0000313" key="2">
    <source>
        <dbReference type="Proteomes" id="UP000314983"/>
    </source>
</evidence>
<proteinExistence type="predicted"/>
<organism evidence="1 2">
    <name type="scientific">Electrophorus electricus</name>
    <name type="common">Electric eel</name>
    <name type="synonym">Gymnotus electricus</name>
    <dbReference type="NCBI Taxonomy" id="8005"/>
    <lineage>
        <taxon>Eukaryota</taxon>
        <taxon>Metazoa</taxon>
        <taxon>Chordata</taxon>
        <taxon>Craniata</taxon>
        <taxon>Vertebrata</taxon>
        <taxon>Euteleostomi</taxon>
        <taxon>Actinopterygii</taxon>
        <taxon>Neopterygii</taxon>
        <taxon>Teleostei</taxon>
        <taxon>Ostariophysi</taxon>
        <taxon>Gymnotiformes</taxon>
        <taxon>Gymnotoidei</taxon>
        <taxon>Gymnotidae</taxon>
        <taxon>Electrophorus</taxon>
    </lineage>
</organism>
<protein>
    <submittedName>
        <fullName evidence="1">Uncharacterized protein</fullName>
    </submittedName>
</protein>
<gene>
    <name evidence="1" type="primary">SMIM10</name>
</gene>
<reference evidence="1" key="4">
    <citation type="submission" date="2025-08" db="UniProtKB">
        <authorList>
            <consortium name="Ensembl"/>
        </authorList>
    </citation>
    <scope>IDENTIFICATION</scope>
</reference>